<dbReference type="Proteomes" id="UP000314294">
    <property type="component" value="Unassembled WGS sequence"/>
</dbReference>
<comment type="caution">
    <text evidence="1">The sequence shown here is derived from an EMBL/GenBank/DDBJ whole genome shotgun (WGS) entry which is preliminary data.</text>
</comment>
<gene>
    <name evidence="1" type="ORF">EYF80_035654</name>
</gene>
<dbReference type="AlphaFoldDB" id="A0A4Z2GKZ3"/>
<dbReference type="EMBL" id="SRLO01000494">
    <property type="protein sequence ID" value="TNN54146.1"/>
    <property type="molecule type" value="Genomic_DNA"/>
</dbReference>
<sequence>MIRSREAGGHLVDQRLWLIRSPCSQLVELPSTTSTVIHVCPALWEYTTLTTEERESNRRAPPIRPFTNQIR</sequence>
<evidence type="ECO:0000313" key="1">
    <source>
        <dbReference type="EMBL" id="TNN54146.1"/>
    </source>
</evidence>
<organism evidence="1 2">
    <name type="scientific">Liparis tanakae</name>
    <name type="common">Tanaka's snailfish</name>
    <dbReference type="NCBI Taxonomy" id="230148"/>
    <lineage>
        <taxon>Eukaryota</taxon>
        <taxon>Metazoa</taxon>
        <taxon>Chordata</taxon>
        <taxon>Craniata</taxon>
        <taxon>Vertebrata</taxon>
        <taxon>Euteleostomi</taxon>
        <taxon>Actinopterygii</taxon>
        <taxon>Neopterygii</taxon>
        <taxon>Teleostei</taxon>
        <taxon>Neoteleostei</taxon>
        <taxon>Acanthomorphata</taxon>
        <taxon>Eupercaria</taxon>
        <taxon>Perciformes</taxon>
        <taxon>Cottioidei</taxon>
        <taxon>Cottales</taxon>
        <taxon>Liparidae</taxon>
        <taxon>Liparis</taxon>
    </lineage>
</organism>
<protein>
    <submittedName>
        <fullName evidence="1">Uncharacterized protein</fullName>
    </submittedName>
</protein>
<reference evidence="1 2" key="1">
    <citation type="submission" date="2019-03" db="EMBL/GenBank/DDBJ databases">
        <title>First draft genome of Liparis tanakae, snailfish: a comprehensive survey of snailfish specific genes.</title>
        <authorList>
            <person name="Kim W."/>
            <person name="Song I."/>
            <person name="Jeong J.-H."/>
            <person name="Kim D."/>
            <person name="Kim S."/>
            <person name="Ryu S."/>
            <person name="Song J.Y."/>
            <person name="Lee S.K."/>
        </authorList>
    </citation>
    <scope>NUCLEOTIDE SEQUENCE [LARGE SCALE GENOMIC DNA]</scope>
    <source>
        <tissue evidence="1">Muscle</tissue>
    </source>
</reference>
<keyword evidence="2" id="KW-1185">Reference proteome</keyword>
<evidence type="ECO:0000313" key="2">
    <source>
        <dbReference type="Proteomes" id="UP000314294"/>
    </source>
</evidence>
<name>A0A4Z2GKZ3_9TELE</name>
<accession>A0A4Z2GKZ3</accession>
<proteinExistence type="predicted"/>